<dbReference type="GO" id="GO:0005829">
    <property type="term" value="C:cytosol"/>
    <property type="evidence" value="ECO:0007669"/>
    <property type="project" value="TreeGrafter"/>
</dbReference>
<organism evidence="1 2">
    <name type="scientific">Sphingobium amiense</name>
    <dbReference type="NCBI Taxonomy" id="135719"/>
    <lineage>
        <taxon>Bacteria</taxon>
        <taxon>Pseudomonadati</taxon>
        <taxon>Pseudomonadota</taxon>
        <taxon>Alphaproteobacteria</taxon>
        <taxon>Sphingomonadales</taxon>
        <taxon>Sphingomonadaceae</taxon>
        <taxon>Sphingobium</taxon>
    </lineage>
</organism>
<protein>
    <submittedName>
        <fullName evidence="1">Uncharacterized protein</fullName>
    </submittedName>
</protein>
<name>A0A494WAX5_9SPHN</name>
<dbReference type="KEGG" id="sami:SAMIE_1008800"/>
<proteinExistence type="predicted"/>
<dbReference type="GO" id="GO:0008713">
    <property type="term" value="F:ADP-heptose-lipopolysaccharide heptosyltransferase activity"/>
    <property type="evidence" value="ECO:0007669"/>
    <property type="project" value="TreeGrafter"/>
</dbReference>
<gene>
    <name evidence="1" type="ORF">SAMIE_1008800</name>
</gene>
<dbReference type="GO" id="GO:0009244">
    <property type="term" value="P:lipopolysaccharide core region biosynthetic process"/>
    <property type="evidence" value="ECO:0007669"/>
    <property type="project" value="TreeGrafter"/>
</dbReference>
<evidence type="ECO:0000313" key="1">
    <source>
        <dbReference type="EMBL" id="BBD97379.1"/>
    </source>
</evidence>
<dbReference type="AlphaFoldDB" id="A0A494WAX5"/>
<accession>A0A494WAX5</accession>
<sequence>MHDLVIADRLLQTIDNYRQAIQQWFASTTLDGHLIVTVPHAFLYDRQIMLPSPWDRRNRRLYTPAALVKEIEEALPPNSYRLRLVSDDDRGYDYGRSDARPPMGSSDIVAVLQKIEAPLWSVTPEGEAGNASSRDDFFFLPRTRVEAPQARRCANILLLKLDHLGDFIMGLPAIERVRALFPHSHITLVVGSWNEEMAVNSGLVDRVVAFDVFPRNASEEVIDVHGKKALFEDSVAESYDLAIDLRTDPDTRFLLSDLQANVKAGLGMQSDFPFLDIFLPVDFNRHGPETSLEDRLSHGDFGSASVCLRNDFRLGYDGSGRPKRGALIWGPYRDLPQGSYIFEPLMEVGRGRSSASFLIDITLDGQAVRQEIITGPTVPNLAFDVGARGARFEARIWANRWKRTLPFSFYGGRLYRKGSANILHQTEYLLLLIELIAIRLQRTGLLREVMA</sequence>
<evidence type="ECO:0000313" key="2">
    <source>
        <dbReference type="Proteomes" id="UP000279959"/>
    </source>
</evidence>
<dbReference type="InterPro" id="IPR051199">
    <property type="entry name" value="LPS_LOS_Heptosyltrfase"/>
</dbReference>
<dbReference type="Proteomes" id="UP000279959">
    <property type="component" value="Chromosome"/>
</dbReference>
<dbReference type="SUPFAM" id="SSF53756">
    <property type="entry name" value="UDP-Glycosyltransferase/glycogen phosphorylase"/>
    <property type="match status" value="1"/>
</dbReference>
<reference evidence="1 2" key="1">
    <citation type="submission" date="2018-05" db="EMBL/GenBank/DDBJ databases">
        <title>Complete Genome Sequence of the Nonylphenol-Degrading Bacterium Sphingobium amiense DSM 16289T.</title>
        <authorList>
            <person name="Ootsuka M."/>
            <person name="Nishizawa T."/>
            <person name="Ohta H."/>
        </authorList>
    </citation>
    <scope>NUCLEOTIDE SEQUENCE [LARGE SCALE GENOMIC DNA]</scope>
    <source>
        <strain evidence="1 2">DSM 16289</strain>
    </source>
</reference>
<dbReference type="PANTHER" id="PTHR30160:SF1">
    <property type="entry name" value="LIPOPOLYSACCHARIDE 1,2-N-ACETYLGLUCOSAMINETRANSFERASE-RELATED"/>
    <property type="match status" value="1"/>
</dbReference>
<dbReference type="Gene3D" id="3.40.50.2000">
    <property type="entry name" value="Glycogen Phosphorylase B"/>
    <property type="match status" value="1"/>
</dbReference>
<dbReference type="PANTHER" id="PTHR30160">
    <property type="entry name" value="TETRAACYLDISACCHARIDE 4'-KINASE-RELATED"/>
    <property type="match status" value="1"/>
</dbReference>
<keyword evidence="2" id="KW-1185">Reference proteome</keyword>
<dbReference type="EMBL" id="AP018664">
    <property type="protein sequence ID" value="BBD97379.1"/>
    <property type="molecule type" value="Genomic_DNA"/>
</dbReference>